<dbReference type="InterPro" id="IPR012224">
    <property type="entry name" value="Pept_S1A_FX"/>
</dbReference>
<dbReference type="InterPro" id="IPR033116">
    <property type="entry name" value="TRYPSIN_SER"/>
</dbReference>
<evidence type="ECO:0000256" key="8">
    <source>
        <dbReference type="ARBA" id="ARBA00022729"/>
    </source>
</evidence>
<evidence type="ECO:0000313" key="21">
    <source>
        <dbReference type="Ensembl" id="ENSORLP00015027639.1"/>
    </source>
</evidence>
<dbReference type="EC" id="3.4.21.6" evidence="3"/>
<evidence type="ECO:0000256" key="14">
    <source>
        <dbReference type="PIRSR" id="PIRSR001143-1"/>
    </source>
</evidence>
<evidence type="ECO:0000256" key="16">
    <source>
        <dbReference type="RuleBase" id="RU363034"/>
    </source>
</evidence>
<dbReference type="PROSITE" id="PS50998">
    <property type="entry name" value="GLA_2"/>
    <property type="match status" value="1"/>
</dbReference>
<dbReference type="InterPro" id="IPR000742">
    <property type="entry name" value="EGF"/>
</dbReference>
<dbReference type="InterPro" id="IPR001254">
    <property type="entry name" value="Trypsin_dom"/>
</dbReference>
<dbReference type="Gene3D" id="2.10.25.10">
    <property type="entry name" value="Laminin"/>
    <property type="match status" value="2"/>
</dbReference>
<dbReference type="SUPFAM" id="SSF57184">
    <property type="entry name" value="Growth factor receptor domain"/>
    <property type="match status" value="1"/>
</dbReference>
<evidence type="ECO:0000256" key="2">
    <source>
        <dbReference type="ARBA" id="ARBA00004613"/>
    </source>
</evidence>
<evidence type="ECO:0000259" key="18">
    <source>
        <dbReference type="PROSITE" id="PS50026"/>
    </source>
</evidence>
<reference evidence="21" key="3">
    <citation type="submission" date="2025-08" db="UniProtKB">
        <authorList>
            <consortium name="Ensembl"/>
        </authorList>
    </citation>
    <scope>IDENTIFICATION</scope>
    <source>
        <strain evidence="21">HSOK</strain>
    </source>
</reference>
<evidence type="ECO:0000256" key="11">
    <source>
        <dbReference type="ARBA" id="ARBA00022837"/>
    </source>
</evidence>
<dbReference type="PROSITE" id="PS00022">
    <property type="entry name" value="EGF_1"/>
    <property type="match status" value="1"/>
</dbReference>
<accession>A0A3P9J5Z0</accession>
<dbReference type="SMART" id="SM00069">
    <property type="entry name" value="GLA"/>
    <property type="match status" value="1"/>
</dbReference>
<keyword evidence="11" id="KW-0106">Calcium</keyword>
<comment type="caution">
    <text evidence="15">Lacks conserved residue(s) required for the propagation of feature annotation.</text>
</comment>
<dbReference type="PANTHER" id="PTHR24278:SF28">
    <property type="entry name" value="COAGULATION FACTOR X"/>
    <property type="match status" value="1"/>
</dbReference>
<dbReference type="PIRSF" id="PIRSF001143">
    <property type="entry name" value="Factor_X"/>
    <property type="match status" value="1"/>
</dbReference>
<dbReference type="CDD" id="cd00054">
    <property type="entry name" value="EGF_CA"/>
    <property type="match status" value="1"/>
</dbReference>
<evidence type="ECO:0000256" key="12">
    <source>
        <dbReference type="ARBA" id="ARBA00023157"/>
    </source>
</evidence>
<dbReference type="InterPro" id="IPR018114">
    <property type="entry name" value="TRYPSIN_HIS"/>
</dbReference>
<comment type="catalytic activity">
    <reaction evidence="1">
        <text>Selective cleavage of Arg-|-Thr and then Arg-|-Ile bonds in prothrombin to form thrombin.</text>
        <dbReference type="EC" id="3.4.21.6"/>
    </reaction>
</comment>
<keyword evidence="12 15" id="KW-1015">Disulfide bond</keyword>
<dbReference type="InterPro" id="IPR001881">
    <property type="entry name" value="EGF-like_Ca-bd_dom"/>
</dbReference>
<dbReference type="FunFam" id="4.10.740.10:FF:000001">
    <property type="entry name" value="vitamin K-dependent protein S"/>
    <property type="match status" value="1"/>
</dbReference>
<dbReference type="GO" id="GO:0005509">
    <property type="term" value="F:calcium ion binding"/>
    <property type="evidence" value="ECO:0007669"/>
    <property type="project" value="InterPro"/>
</dbReference>
<keyword evidence="8 17" id="KW-0732">Signal</keyword>
<reference evidence="21" key="4">
    <citation type="submission" date="2025-09" db="UniProtKB">
        <authorList>
            <consortium name="Ensembl"/>
        </authorList>
    </citation>
    <scope>IDENTIFICATION</scope>
    <source>
        <strain evidence="21">HSOK</strain>
    </source>
</reference>
<dbReference type="Pfam" id="PF00089">
    <property type="entry name" value="Trypsin"/>
    <property type="match status" value="1"/>
</dbReference>
<dbReference type="InterPro" id="IPR035972">
    <property type="entry name" value="GLA-like_dom_SF"/>
</dbReference>
<dbReference type="GO" id="GO:0004252">
    <property type="term" value="F:serine-type endopeptidase activity"/>
    <property type="evidence" value="ECO:0007669"/>
    <property type="project" value="UniProtKB-EC"/>
</dbReference>
<sequence length="498" mass="56454">MFWHLCLFLLTLHLTTAHVFIDGSAANQVLTRPRRANSFLEEMKQGNLERECVEERCNQEEAREIFEDDQKTQEFWSKYFDGDSCLSKPCVNNGRCKDGIGAYSCYCLDGFKGHNCEIVIPQLCETKNGGCEHFCHVRNRAVQCSCADGYYLAPNNKNCHSNNTFKCGAIVTDKVRTIFRYDRNSTEVNSTELIGNETFTDERFTLKDEAATLSTSSNSSQTQLEYVVEETVVPQSARHVRIVNGEDCPPGECPWQALLLNEDHQGFCGGTILSEHIILTAAHCMNQTRYMYVKLGKFDMLKTEKFEATHAVATIISHSKYTPLTYNNDIALIKLQNPIKFTKYILPACLPDQEFAEKVLMRQPEGLVSGFGRLGEGRAPSTILQRLSVPYVDRHVCMESTPLEILPQMFCAGYDKEAKDACQGDSGGPHVTRYHDTYFVTGVVSWGEGCARKGKYGIYTQVSKYIPWIRVATKRLMGQNLNRQRPKRHDGTIRRLFL</sequence>
<dbReference type="PRINTS" id="PR00001">
    <property type="entry name" value="GLABLOOD"/>
</dbReference>
<evidence type="ECO:0000256" key="5">
    <source>
        <dbReference type="ARBA" id="ARBA00022525"/>
    </source>
</evidence>
<dbReference type="Pfam" id="PF14670">
    <property type="entry name" value="FXa_inhibition"/>
    <property type="match status" value="1"/>
</dbReference>
<dbReference type="Gene3D" id="4.10.740.10">
    <property type="entry name" value="Coagulation Factor IX"/>
    <property type="match status" value="1"/>
</dbReference>
<evidence type="ECO:0000256" key="3">
    <source>
        <dbReference type="ARBA" id="ARBA00012181"/>
    </source>
</evidence>
<dbReference type="InterPro" id="IPR009003">
    <property type="entry name" value="Peptidase_S1_PA"/>
</dbReference>
<dbReference type="InterPro" id="IPR043504">
    <property type="entry name" value="Peptidase_S1_PA_chymotrypsin"/>
</dbReference>
<reference key="1">
    <citation type="journal article" date="2007" name="Nature">
        <title>The medaka draft genome and insights into vertebrate genome evolution.</title>
        <authorList>
            <person name="Kasahara M."/>
            <person name="Naruse K."/>
            <person name="Sasaki S."/>
            <person name="Nakatani Y."/>
            <person name="Qu W."/>
            <person name="Ahsan B."/>
            <person name="Yamada T."/>
            <person name="Nagayasu Y."/>
            <person name="Doi K."/>
            <person name="Kasai Y."/>
            <person name="Jindo T."/>
            <person name="Kobayashi D."/>
            <person name="Shimada A."/>
            <person name="Toyoda A."/>
            <person name="Kuroki Y."/>
            <person name="Fujiyama A."/>
            <person name="Sasaki T."/>
            <person name="Shimizu A."/>
            <person name="Asakawa S."/>
            <person name="Shimizu N."/>
            <person name="Hashimoto S."/>
            <person name="Yang J."/>
            <person name="Lee Y."/>
            <person name="Matsushima K."/>
            <person name="Sugano S."/>
            <person name="Sakaizumi M."/>
            <person name="Narita T."/>
            <person name="Ohishi K."/>
            <person name="Haga S."/>
            <person name="Ohta F."/>
            <person name="Nomoto H."/>
            <person name="Nogata K."/>
            <person name="Morishita T."/>
            <person name="Endo T."/>
            <person name="Shin-I T."/>
            <person name="Takeda H."/>
            <person name="Morishita S."/>
            <person name="Kohara Y."/>
        </authorList>
    </citation>
    <scope>NUCLEOTIDE SEQUENCE [LARGE SCALE GENOMIC DNA]</scope>
    <source>
        <strain>Hd-rR</strain>
    </source>
</reference>
<organism evidence="21 22">
    <name type="scientific">Oryzias latipes</name>
    <name type="common">Japanese rice fish</name>
    <name type="synonym">Japanese killifish</name>
    <dbReference type="NCBI Taxonomy" id="8090"/>
    <lineage>
        <taxon>Eukaryota</taxon>
        <taxon>Metazoa</taxon>
        <taxon>Chordata</taxon>
        <taxon>Craniata</taxon>
        <taxon>Vertebrata</taxon>
        <taxon>Euteleostomi</taxon>
        <taxon>Actinopterygii</taxon>
        <taxon>Neopterygii</taxon>
        <taxon>Teleostei</taxon>
        <taxon>Neoteleostei</taxon>
        <taxon>Acanthomorphata</taxon>
        <taxon>Ovalentaria</taxon>
        <taxon>Atherinomorphae</taxon>
        <taxon>Beloniformes</taxon>
        <taxon>Adrianichthyidae</taxon>
        <taxon>Oryziinae</taxon>
        <taxon>Oryzias</taxon>
    </lineage>
</organism>
<keyword evidence="13" id="KW-0325">Glycoprotein</keyword>
<dbReference type="AlphaFoldDB" id="A0A3P9J5Z0"/>
<keyword evidence="6 15" id="KW-0245">EGF-like domain</keyword>
<dbReference type="Pfam" id="PF00594">
    <property type="entry name" value="Gla"/>
    <property type="match status" value="1"/>
</dbReference>
<dbReference type="SMART" id="SM00020">
    <property type="entry name" value="Tryp_SPc"/>
    <property type="match status" value="1"/>
</dbReference>
<name>A0A3P9J5Z0_ORYLA</name>
<evidence type="ECO:0000256" key="15">
    <source>
        <dbReference type="PROSITE-ProRule" id="PRU00076"/>
    </source>
</evidence>
<evidence type="ECO:0000256" key="4">
    <source>
        <dbReference type="ARBA" id="ARBA00022479"/>
    </source>
</evidence>
<evidence type="ECO:0000256" key="9">
    <source>
        <dbReference type="ARBA" id="ARBA00022737"/>
    </source>
</evidence>
<evidence type="ECO:0000256" key="10">
    <source>
        <dbReference type="ARBA" id="ARBA00022801"/>
    </source>
</evidence>
<dbReference type="GO" id="GO:0006508">
    <property type="term" value="P:proteolysis"/>
    <property type="evidence" value="ECO:0007669"/>
    <property type="project" value="UniProtKB-KW"/>
</dbReference>
<dbReference type="FunFam" id="2.40.10.10:FF:000013">
    <property type="entry name" value="Coagulation factor X"/>
    <property type="match status" value="1"/>
</dbReference>
<dbReference type="SUPFAM" id="SSF57630">
    <property type="entry name" value="GLA-domain"/>
    <property type="match status" value="1"/>
</dbReference>
<dbReference type="Gene3D" id="2.40.10.10">
    <property type="entry name" value="Trypsin-like serine proteases"/>
    <property type="match status" value="2"/>
</dbReference>
<keyword evidence="5" id="KW-0964">Secreted</keyword>
<proteinExistence type="predicted"/>
<dbReference type="InterPro" id="IPR001314">
    <property type="entry name" value="Peptidase_S1A"/>
</dbReference>
<dbReference type="SMART" id="SM00181">
    <property type="entry name" value="EGF"/>
    <property type="match status" value="2"/>
</dbReference>
<dbReference type="PRINTS" id="PR00722">
    <property type="entry name" value="CHYMOTRYPSIN"/>
</dbReference>
<keyword evidence="16" id="KW-0720">Serine protease</keyword>
<dbReference type="PROSITE" id="PS01186">
    <property type="entry name" value="EGF_2"/>
    <property type="match status" value="1"/>
</dbReference>
<evidence type="ECO:0000256" key="17">
    <source>
        <dbReference type="SAM" id="SignalP"/>
    </source>
</evidence>
<dbReference type="PANTHER" id="PTHR24278">
    <property type="entry name" value="COAGULATION FACTOR"/>
    <property type="match status" value="1"/>
</dbReference>
<feature type="disulfide bond" evidence="15">
    <location>
        <begin position="107"/>
        <end position="116"/>
    </location>
</feature>
<feature type="active site" description="Charge relay system" evidence="14">
    <location>
        <position position="283"/>
    </location>
</feature>
<dbReference type="InterPro" id="IPR050442">
    <property type="entry name" value="Peptidase_S1_coag_factors"/>
</dbReference>
<feature type="domain" description="EGF-like" evidence="18">
    <location>
        <begin position="81"/>
        <end position="117"/>
    </location>
</feature>
<dbReference type="CDD" id="cd00190">
    <property type="entry name" value="Tryp_SPc"/>
    <property type="match status" value="1"/>
</dbReference>
<dbReference type="PROSITE" id="PS50240">
    <property type="entry name" value="TRYPSIN_DOM"/>
    <property type="match status" value="1"/>
</dbReference>
<evidence type="ECO:0000256" key="7">
    <source>
        <dbReference type="ARBA" id="ARBA00022670"/>
    </source>
</evidence>
<feature type="signal peptide" evidence="17">
    <location>
        <begin position="1"/>
        <end position="17"/>
    </location>
</feature>
<feature type="domain" description="Gla" evidence="20">
    <location>
        <begin position="35"/>
        <end position="81"/>
    </location>
</feature>
<comment type="subcellular location">
    <subcellularLocation>
        <location evidence="2">Secreted</location>
    </subcellularLocation>
</comment>
<feature type="domain" description="Peptidase S1" evidence="19">
    <location>
        <begin position="242"/>
        <end position="474"/>
    </location>
</feature>
<dbReference type="InterPro" id="IPR000294">
    <property type="entry name" value="GLA_domain"/>
</dbReference>
<dbReference type="GO" id="GO:0007596">
    <property type="term" value="P:blood coagulation"/>
    <property type="evidence" value="ECO:0007669"/>
    <property type="project" value="InterPro"/>
</dbReference>
<dbReference type="GO" id="GO:0005576">
    <property type="term" value="C:extracellular region"/>
    <property type="evidence" value="ECO:0007669"/>
    <property type="project" value="UniProtKB-SubCell"/>
</dbReference>
<evidence type="ECO:0000256" key="13">
    <source>
        <dbReference type="ARBA" id="ARBA00023180"/>
    </source>
</evidence>
<dbReference type="PROSITE" id="PS00010">
    <property type="entry name" value="ASX_HYDROXYL"/>
    <property type="match status" value="1"/>
</dbReference>
<feature type="active site" description="Charge relay system" evidence="14">
    <location>
        <position position="426"/>
    </location>
</feature>
<dbReference type="PROSITE" id="PS00011">
    <property type="entry name" value="GLA_1"/>
    <property type="match status" value="1"/>
</dbReference>
<dbReference type="PROSITE" id="PS50026">
    <property type="entry name" value="EGF_3"/>
    <property type="match status" value="1"/>
</dbReference>
<evidence type="ECO:0000256" key="1">
    <source>
        <dbReference type="ARBA" id="ARBA00001239"/>
    </source>
</evidence>
<reference evidence="21 22" key="2">
    <citation type="submission" date="2017-04" db="EMBL/GenBank/DDBJ databases">
        <title>CpG methylation of centromeres and impact of large insertions on vertebrate speciation.</title>
        <authorList>
            <person name="Ichikawa K."/>
            <person name="Yoshimura J."/>
            <person name="Morishita S."/>
        </authorList>
    </citation>
    <scope>NUCLEOTIDE SEQUENCE</scope>
    <source>
        <strain evidence="21 22">HSOK</strain>
    </source>
</reference>
<dbReference type="FunFam" id="2.10.25.10:FF:000162">
    <property type="entry name" value="Coagulation factor X (Predicted)"/>
    <property type="match status" value="1"/>
</dbReference>
<feature type="active site" description="Charge relay system" evidence="14">
    <location>
        <position position="329"/>
    </location>
</feature>
<keyword evidence="9" id="KW-0677">Repeat</keyword>
<dbReference type="InterPro" id="IPR000152">
    <property type="entry name" value="EGF-type_Asp/Asn_hydroxyl_site"/>
</dbReference>
<dbReference type="PROSITE" id="PS00135">
    <property type="entry name" value="TRYPSIN_SER"/>
    <property type="match status" value="1"/>
</dbReference>
<evidence type="ECO:0000256" key="6">
    <source>
        <dbReference type="ARBA" id="ARBA00022536"/>
    </source>
</evidence>
<dbReference type="SUPFAM" id="SSF50494">
    <property type="entry name" value="Trypsin-like serine proteases"/>
    <property type="match status" value="1"/>
</dbReference>
<keyword evidence="4" id="KW-0301">Gamma-carboxyglutamic acid</keyword>
<dbReference type="Ensembl" id="ENSORLT00015015189.1">
    <property type="protein sequence ID" value="ENSORLP00015027639.1"/>
    <property type="gene ID" value="ENSORLG00015009814.1"/>
</dbReference>
<evidence type="ECO:0000259" key="19">
    <source>
        <dbReference type="PROSITE" id="PS50240"/>
    </source>
</evidence>
<dbReference type="PROSITE" id="PS00134">
    <property type="entry name" value="TRYPSIN_HIS"/>
    <property type="match status" value="1"/>
</dbReference>
<evidence type="ECO:0000313" key="22">
    <source>
        <dbReference type="Proteomes" id="UP000265200"/>
    </source>
</evidence>
<protein>
    <recommendedName>
        <fullName evidence="3">coagulation factor Xa</fullName>
        <ecNumber evidence="3">3.4.21.6</ecNumber>
    </recommendedName>
</protein>
<dbReference type="Proteomes" id="UP000265200">
    <property type="component" value="Chromosome 2"/>
</dbReference>
<evidence type="ECO:0000259" key="20">
    <source>
        <dbReference type="PROSITE" id="PS50998"/>
    </source>
</evidence>
<feature type="chain" id="PRO_5018052449" description="coagulation factor Xa" evidence="17">
    <location>
        <begin position="18"/>
        <end position="498"/>
    </location>
</feature>
<dbReference type="InterPro" id="IPR009030">
    <property type="entry name" value="Growth_fac_rcpt_cys_sf"/>
</dbReference>
<dbReference type="SMART" id="SM00179">
    <property type="entry name" value="EGF_CA"/>
    <property type="match status" value="1"/>
</dbReference>
<keyword evidence="10 16" id="KW-0378">Hydrolase</keyword>
<keyword evidence="7 16" id="KW-0645">Protease</keyword>
<dbReference type="InterPro" id="IPR017857">
    <property type="entry name" value="Coagulation_fac-like_Gla_dom"/>
</dbReference>